<evidence type="ECO:0000256" key="2">
    <source>
        <dbReference type="ARBA" id="ARBA00023002"/>
    </source>
</evidence>
<name>A0A4P7CND4_9BURK</name>
<dbReference type="PROSITE" id="PS00061">
    <property type="entry name" value="ADH_SHORT"/>
    <property type="match status" value="1"/>
</dbReference>
<dbReference type="AlphaFoldDB" id="A0A4P7CND4"/>
<dbReference type="Pfam" id="PF00106">
    <property type="entry name" value="adh_short"/>
    <property type="match status" value="1"/>
</dbReference>
<dbReference type="RefSeq" id="WP_134746912.1">
    <property type="nucleotide sequence ID" value="NZ_CP038148.1"/>
</dbReference>
<dbReference type="PANTHER" id="PTHR44196:SF1">
    <property type="entry name" value="DEHYDROGENASE_REDUCTASE SDR FAMILY MEMBER 7B"/>
    <property type="match status" value="1"/>
</dbReference>
<gene>
    <name evidence="4" type="ORF">E1956_01855</name>
</gene>
<organism evidence="4 5">
    <name type="scientific">Paraburkholderia pallida</name>
    <dbReference type="NCBI Taxonomy" id="2547399"/>
    <lineage>
        <taxon>Bacteria</taxon>
        <taxon>Pseudomonadati</taxon>
        <taxon>Pseudomonadota</taxon>
        <taxon>Betaproteobacteria</taxon>
        <taxon>Burkholderiales</taxon>
        <taxon>Burkholderiaceae</taxon>
        <taxon>Paraburkholderia</taxon>
    </lineage>
</organism>
<dbReference type="SUPFAM" id="SSF51735">
    <property type="entry name" value="NAD(P)-binding Rossmann-fold domains"/>
    <property type="match status" value="1"/>
</dbReference>
<dbReference type="Proteomes" id="UP000295727">
    <property type="component" value="Chromosome 1"/>
</dbReference>
<dbReference type="EMBL" id="CP038148">
    <property type="protein sequence ID" value="QBQ96046.1"/>
    <property type="molecule type" value="Genomic_DNA"/>
</dbReference>
<evidence type="ECO:0000256" key="3">
    <source>
        <dbReference type="RuleBase" id="RU000363"/>
    </source>
</evidence>
<dbReference type="GO" id="GO:0016020">
    <property type="term" value="C:membrane"/>
    <property type="evidence" value="ECO:0007669"/>
    <property type="project" value="TreeGrafter"/>
</dbReference>
<accession>A0A4P7CND4</accession>
<dbReference type="OrthoDB" id="9797538at2"/>
<evidence type="ECO:0000313" key="5">
    <source>
        <dbReference type="Proteomes" id="UP000295727"/>
    </source>
</evidence>
<dbReference type="PANTHER" id="PTHR44196">
    <property type="entry name" value="DEHYDROGENASE/REDUCTASE SDR FAMILY MEMBER 7B"/>
    <property type="match status" value="1"/>
</dbReference>
<evidence type="ECO:0000256" key="1">
    <source>
        <dbReference type="ARBA" id="ARBA00006484"/>
    </source>
</evidence>
<protein>
    <submittedName>
        <fullName evidence="4">SDR family oxidoreductase</fullName>
    </submittedName>
</protein>
<evidence type="ECO:0000313" key="4">
    <source>
        <dbReference type="EMBL" id="QBQ96046.1"/>
    </source>
</evidence>
<reference evidence="4 5" key="1">
    <citation type="submission" date="2019-03" db="EMBL/GenBank/DDBJ databases">
        <title>Paraburkholderia sp. 7MH5, isolated from subtropical forest soil.</title>
        <authorList>
            <person name="Gao Z.-H."/>
            <person name="Qiu L.-H."/>
        </authorList>
    </citation>
    <scope>NUCLEOTIDE SEQUENCE [LARGE SCALE GENOMIC DNA]</scope>
    <source>
        <strain evidence="4 5">7MH5</strain>
    </source>
</reference>
<dbReference type="InterPro" id="IPR002347">
    <property type="entry name" value="SDR_fam"/>
</dbReference>
<proteinExistence type="inferred from homology"/>
<dbReference type="KEGG" id="ppai:E1956_01855"/>
<dbReference type="GO" id="GO:0016491">
    <property type="term" value="F:oxidoreductase activity"/>
    <property type="evidence" value="ECO:0007669"/>
    <property type="project" value="UniProtKB-KW"/>
</dbReference>
<dbReference type="Gene3D" id="3.40.50.720">
    <property type="entry name" value="NAD(P)-binding Rossmann-like Domain"/>
    <property type="match status" value="1"/>
</dbReference>
<dbReference type="InterPro" id="IPR020904">
    <property type="entry name" value="Sc_DH/Rdtase_CS"/>
</dbReference>
<dbReference type="NCBIfam" id="NF005437">
    <property type="entry name" value="PRK07024.1"/>
    <property type="match status" value="1"/>
</dbReference>
<dbReference type="InterPro" id="IPR036291">
    <property type="entry name" value="NAD(P)-bd_dom_sf"/>
</dbReference>
<dbReference type="PRINTS" id="PR00081">
    <property type="entry name" value="GDHRDH"/>
</dbReference>
<keyword evidence="2" id="KW-0560">Oxidoreductase</keyword>
<dbReference type="PRINTS" id="PR00080">
    <property type="entry name" value="SDRFAMILY"/>
</dbReference>
<sequence length="261" mass="27682">MTQPLKVFITGASSGIGAALAAEYARRGAILGLVARRADALEALVETLSQSHPQPPVSLYCADVRDADALAAAARAFIAEHGLPDVVIANAGVSRGAVTGHGDLATFRDVMDTNYFGMVATFEPFAEAMAQARRGTLVGIASVAGVRGLPGSGAYSASKAAAFAYLESLRVEMRPFKVSVVTIAPGYIRTPMTAKNPYRMPFLMDADRFAAKTADAIARGTAFAVFPWPMRVVAALLGALPRWLYDRAFERAPRKPRAAQH</sequence>
<comment type="similarity">
    <text evidence="1 3">Belongs to the short-chain dehydrogenases/reductases (SDR) family.</text>
</comment>
<keyword evidence="5" id="KW-1185">Reference proteome</keyword>